<dbReference type="Pfam" id="PF25567">
    <property type="entry name" value="TPR_SYO1"/>
    <property type="match status" value="1"/>
</dbReference>
<dbReference type="Proteomes" id="UP000683925">
    <property type="component" value="Unassembled WGS sequence"/>
</dbReference>
<dbReference type="InterPro" id="IPR057990">
    <property type="entry name" value="TPR_SYO1"/>
</dbReference>
<evidence type="ECO:0000313" key="2">
    <source>
        <dbReference type="EMBL" id="CAD8190258.1"/>
    </source>
</evidence>
<evidence type="ECO:0000313" key="3">
    <source>
        <dbReference type="Proteomes" id="UP000683925"/>
    </source>
</evidence>
<keyword evidence="3" id="KW-1185">Reference proteome</keyword>
<dbReference type="EMBL" id="CAJJDP010000096">
    <property type="protein sequence ID" value="CAD8190258.1"/>
    <property type="molecule type" value="Genomic_DNA"/>
</dbReference>
<reference evidence="2" key="1">
    <citation type="submission" date="2021-01" db="EMBL/GenBank/DDBJ databases">
        <authorList>
            <consortium name="Genoscope - CEA"/>
            <person name="William W."/>
        </authorList>
    </citation>
    <scope>NUCLEOTIDE SEQUENCE</scope>
</reference>
<sequence>MNSLSKRIRKIKKTPNVTTFEDSDDPQQFTACIANLNQIVAEDQFKQIVTKELLARLLEYLRHNNTQVVINALNAIQNVLRISDNFGSDVRDQFKDLGLLGILLLLPVQENTLSSFLNLAIEIFETWDIQLLLPLYQRILPILENCLLQIYNEDIISEALNLFQVLTEIPQFNLKKIDLDPIFEHNIIRKLHFTNQMKLKALTLQTYLNIDRLDNEMFYLINEIIRINIFSELDNIESFLQEQVTMEEESEFQQDERLLSTLQNWKCSAQSIIQAFVYLNRIYQEDNDDQYANNQKFYQFFRKEIIFDLEDRVLKNFFNYSEVIQNKLFTHQTTFTDELLSLTLLIFNLGNNLLANLQPLVCLQTLEPILPQIQAALQVDIISDEDKKELAQSEFLLLIKLLKANPQLVMQIQPLFIVQLSELTETTEILFHIVEVMKIRYSSKVKNDLETIRIVTQKLLKLMNQSNIMLAAQALDCLFDVYTEEDFNALLVEMQILDLLSQGYQYLQSKLPQEKKTLAKDDWKFLKLTVTNLKQFIQYKLNILK</sequence>
<dbReference type="OrthoDB" id="288703at2759"/>
<dbReference type="AlphaFoldDB" id="A0A8S1WJX6"/>
<name>A0A8S1WJX6_PAROT</name>
<comment type="caution">
    <text evidence="2">The sequence shown here is derived from an EMBL/GenBank/DDBJ whole genome shotgun (WGS) entry which is preliminary data.</text>
</comment>
<organism evidence="2 3">
    <name type="scientific">Paramecium octaurelia</name>
    <dbReference type="NCBI Taxonomy" id="43137"/>
    <lineage>
        <taxon>Eukaryota</taxon>
        <taxon>Sar</taxon>
        <taxon>Alveolata</taxon>
        <taxon>Ciliophora</taxon>
        <taxon>Intramacronucleata</taxon>
        <taxon>Oligohymenophorea</taxon>
        <taxon>Peniculida</taxon>
        <taxon>Parameciidae</taxon>
        <taxon>Paramecium</taxon>
    </lineage>
</organism>
<proteinExistence type="predicted"/>
<protein>
    <recommendedName>
        <fullName evidence="1">SYO1-like TPR repeats domain-containing protein</fullName>
    </recommendedName>
</protein>
<feature type="domain" description="SYO1-like TPR repeats" evidence="1">
    <location>
        <begin position="408"/>
        <end position="541"/>
    </location>
</feature>
<accession>A0A8S1WJX6</accession>
<evidence type="ECO:0000259" key="1">
    <source>
        <dbReference type="Pfam" id="PF25567"/>
    </source>
</evidence>
<gene>
    <name evidence="2" type="ORF">POCTA_138.1.T0970052</name>
</gene>